<organism evidence="11 12">
    <name type="scientific">Fimbriimonas ginsengisoli</name>
    <dbReference type="NCBI Taxonomy" id="1005039"/>
    <lineage>
        <taxon>Bacteria</taxon>
        <taxon>Bacillati</taxon>
        <taxon>Armatimonadota</taxon>
        <taxon>Fimbriimonadia</taxon>
        <taxon>Fimbriimonadales</taxon>
        <taxon>Fimbriimonadaceae</taxon>
        <taxon>Fimbriimonas</taxon>
    </lineage>
</organism>
<keyword evidence="4" id="KW-0378">Hydrolase</keyword>
<proteinExistence type="inferred from homology"/>
<dbReference type="CDD" id="cd00056">
    <property type="entry name" value="ENDO3c"/>
    <property type="match status" value="1"/>
</dbReference>
<dbReference type="InterPro" id="IPR012904">
    <property type="entry name" value="OGG_N"/>
</dbReference>
<evidence type="ECO:0000313" key="12">
    <source>
        <dbReference type="Proteomes" id="UP000727962"/>
    </source>
</evidence>
<dbReference type="GO" id="GO:0140078">
    <property type="term" value="F:class I DNA-(apurinic or apyrimidinic site) endonuclease activity"/>
    <property type="evidence" value="ECO:0007669"/>
    <property type="project" value="UniProtKB-EC"/>
</dbReference>
<evidence type="ECO:0000256" key="7">
    <source>
        <dbReference type="ARBA" id="ARBA00023268"/>
    </source>
</evidence>
<evidence type="ECO:0000259" key="10">
    <source>
        <dbReference type="SMART" id="SM00478"/>
    </source>
</evidence>
<dbReference type="Pfam" id="PF00730">
    <property type="entry name" value="HhH-GPD"/>
    <property type="match status" value="1"/>
</dbReference>
<evidence type="ECO:0000256" key="9">
    <source>
        <dbReference type="ARBA" id="ARBA00044632"/>
    </source>
</evidence>
<keyword evidence="8" id="KW-0326">Glycosidase</keyword>
<gene>
    <name evidence="11" type="ORF">HYR64_10400</name>
</gene>
<keyword evidence="7" id="KW-0511">Multifunctional enzyme</keyword>
<dbReference type="PANTHER" id="PTHR10242:SF2">
    <property type="entry name" value="N-GLYCOSYLASE_DNA LYASE"/>
    <property type="match status" value="1"/>
</dbReference>
<dbReference type="Gene3D" id="3.30.310.260">
    <property type="match status" value="1"/>
</dbReference>
<dbReference type="Proteomes" id="UP000727962">
    <property type="component" value="Unassembled WGS sequence"/>
</dbReference>
<comment type="caution">
    <text evidence="11">The sequence shown here is derived from an EMBL/GenBank/DDBJ whole genome shotgun (WGS) entry which is preliminary data.</text>
</comment>
<name>A0A931LWI6_FIMGI</name>
<dbReference type="InterPro" id="IPR011257">
    <property type="entry name" value="DNA_glycosylase"/>
</dbReference>
<dbReference type="EMBL" id="JACOSL010000064">
    <property type="protein sequence ID" value="MBI1757503.1"/>
    <property type="molecule type" value="Genomic_DNA"/>
</dbReference>
<evidence type="ECO:0000256" key="8">
    <source>
        <dbReference type="ARBA" id="ARBA00023295"/>
    </source>
</evidence>
<keyword evidence="5" id="KW-0234">DNA repair</keyword>
<dbReference type="AlphaFoldDB" id="A0A931LWI6"/>
<protein>
    <recommendedName>
        <fullName evidence="2">DNA-(apurinic or apyrimidinic site) lyase</fullName>
        <ecNumber evidence="2">4.2.99.18</ecNumber>
    </recommendedName>
</protein>
<dbReference type="GO" id="GO:0003684">
    <property type="term" value="F:damaged DNA binding"/>
    <property type="evidence" value="ECO:0007669"/>
    <property type="project" value="InterPro"/>
</dbReference>
<evidence type="ECO:0000256" key="4">
    <source>
        <dbReference type="ARBA" id="ARBA00022801"/>
    </source>
</evidence>
<dbReference type="Gene3D" id="1.10.340.30">
    <property type="entry name" value="Hypothetical protein, domain 2"/>
    <property type="match status" value="1"/>
</dbReference>
<dbReference type="SUPFAM" id="SSF48150">
    <property type="entry name" value="DNA-glycosylase"/>
    <property type="match status" value="1"/>
</dbReference>
<dbReference type="EC" id="4.2.99.18" evidence="2"/>
<evidence type="ECO:0000256" key="1">
    <source>
        <dbReference type="ARBA" id="ARBA00010679"/>
    </source>
</evidence>
<comment type="catalytic activity">
    <reaction evidence="9">
        <text>2'-deoxyribonucleotide-(2'-deoxyribose 5'-phosphate)-2'-deoxyribonucleotide-DNA = a 3'-end 2'-deoxyribonucleotide-(2,3-dehydro-2,3-deoxyribose 5'-phosphate)-DNA + a 5'-end 5'-phospho-2'-deoxyribonucleoside-DNA + H(+)</text>
        <dbReference type="Rhea" id="RHEA:66592"/>
        <dbReference type="Rhea" id="RHEA-COMP:13180"/>
        <dbReference type="Rhea" id="RHEA-COMP:16897"/>
        <dbReference type="Rhea" id="RHEA-COMP:17067"/>
        <dbReference type="ChEBI" id="CHEBI:15378"/>
        <dbReference type="ChEBI" id="CHEBI:136412"/>
        <dbReference type="ChEBI" id="CHEBI:157695"/>
        <dbReference type="ChEBI" id="CHEBI:167181"/>
        <dbReference type="EC" id="4.2.99.18"/>
    </reaction>
</comment>
<dbReference type="SMART" id="SM00478">
    <property type="entry name" value="ENDO3c"/>
    <property type="match status" value="1"/>
</dbReference>
<accession>A0A931LWI6</accession>
<dbReference type="InterPro" id="IPR023170">
    <property type="entry name" value="HhH_base_excis_C"/>
</dbReference>
<feature type="domain" description="HhH-GPD" evidence="10">
    <location>
        <begin position="116"/>
        <end position="279"/>
    </location>
</feature>
<dbReference type="InterPro" id="IPR003265">
    <property type="entry name" value="HhH-GPD_domain"/>
</dbReference>
<dbReference type="SUPFAM" id="SSF55945">
    <property type="entry name" value="TATA-box binding protein-like"/>
    <property type="match status" value="1"/>
</dbReference>
<sequence>MNRFEVVVPGGRLDLAHCLTSGQVFRWSLMPDGAWLGVDGLMWYRVAEPSPGRFEIESNGTEEDFARFFRLDWDADAIEAKVLDSAPELANTLHEFRGLRLLRPSDPAETLLCFLCTSNNHIGRITSMIAKLAAHGEPLAEVGGVCLRRFPSLEQVATITESDLRAQGFGYRARSIPAAARQIIDRPAGWLEELRNRPYEQTRAELIDLPGVGPKLADCISLFALDHTEAVPVDTHIWQATVRLYRPDWAGRSLTPARLIEAGAQLRDRLGPLAGWAQQFLFLDNVRHGRARRLAMAPR</sequence>
<evidence type="ECO:0000256" key="2">
    <source>
        <dbReference type="ARBA" id="ARBA00012720"/>
    </source>
</evidence>
<dbReference type="GO" id="GO:0006289">
    <property type="term" value="P:nucleotide-excision repair"/>
    <property type="evidence" value="ECO:0007669"/>
    <property type="project" value="InterPro"/>
</dbReference>
<dbReference type="Gene3D" id="1.10.1670.10">
    <property type="entry name" value="Helix-hairpin-Helix base-excision DNA repair enzymes (C-terminal)"/>
    <property type="match status" value="1"/>
</dbReference>
<dbReference type="GO" id="GO:0006285">
    <property type="term" value="P:base-excision repair, AP site formation"/>
    <property type="evidence" value="ECO:0007669"/>
    <property type="project" value="TreeGrafter"/>
</dbReference>
<evidence type="ECO:0000256" key="5">
    <source>
        <dbReference type="ARBA" id="ARBA00023204"/>
    </source>
</evidence>
<keyword evidence="3" id="KW-0227">DNA damage</keyword>
<dbReference type="GO" id="GO:0034039">
    <property type="term" value="F:8-oxo-7,8-dihydroguanine DNA N-glycosylase activity"/>
    <property type="evidence" value="ECO:0007669"/>
    <property type="project" value="TreeGrafter"/>
</dbReference>
<dbReference type="InterPro" id="IPR052054">
    <property type="entry name" value="Oxidative_DNA_repair_enzyme"/>
</dbReference>
<dbReference type="Pfam" id="PF07934">
    <property type="entry name" value="OGG_N"/>
    <property type="match status" value="1"/>
</dbReference>
<dbReference type="PANTHER" id="PTHR10242">
    <property type="entry name" value="8-OXOGUANINE DNA GLYCOSYLASE"/>
    <property type="match status" value="1"/>
</dbReference>
<evidence type="ECO:0000256" key="3">
    <source>
        <dbReference type="ARBA" id="ARBA00022763"/>
    </source>
</evidence>
<evidence type="ECO:0000313" key="11">
    <source>
        <dbReference type="EMBL" id="MBI1757503.1"/>
    </source>
</evidence>
<keyword evidence="6" id="KW-0456">Lyase</keyword>
<comment type="similarity">
    <text evidence="1">Belongs to the type-1 OGG1 family.</text>
</comment>
<evidence type="ECO:0000256" key="6">
    <source>
        <dbReference type="ARBA" id="ARBA00023239"/>
    </source>
</evidence>
<reference evidence="11" key="1">
    <citation type="submission" date="2020-07" db="EMBL/GenBank/DDBJ databases">
        <title>Huge and variable diversity of episymbiotic CPR bacteria and DPANN archaea in groundwater ecosystems.</title>
        <authorList>
            <person name="He C.Y."/>
            <person name="Keren R."/>
            <person name="Whittaker M."/>
            <person name="Farag I.F."/>
            <person name="Doudna J."/>
            <person name="Cate J.H.D."/>
            <person name="Banfield J.F."/>
        </authorList>
    </citation>
    <scope>NUCLEOTIDE SEQUENCE</scope>
    <source>
        <strain evidence="11">NC_groundwater_17_Pr7_B-0.1um_64_12</strain>
    </source>
</reference>